<dbReference type="InterPro" id="IPR050472">
    <property type="entry name" value="Anth_synth/Amidotransfase"/>
</dbReference>
<reference evidence="4" key="1">
    <citation type="journal article" date="2017" name="Proc. Natl. Acad. Sci. U.S.A.">
        <title>Simulation of Deepwater Horizon oil plume reveals substrate specialization within a complex community of hydrocarbon degraders.</title>
        <authorList>
            <person name="Hu P."/>
            <person name="Dubinsky E.A."/>
            <person name="Probst A.J."/>
            <person name="Wang J."/>
            <person name="Sieber C.M.K."/>
            <person name="Tom L.M."/>
            <person name="Gardinali P."/>
            <person name="Banfield J.F."/>
            <person name="Atlas R.M."/>
            <person name="Andersen G.L."/>
        </authorList>
    </citation>
    <scope>NUCLEOTIDE SEQUENCE [LARGE SCALE GENOMIC DNA]</scope>
</reference>
<dbReference type="SUPFAM" id="SSF52317">
    <property type="entry name" value="Class I glutamine amidotransferase-like"/>
    <property type="match status" value="1"/>
</dbReference>
<comment type="caution">
    <text evidence="3">The sequence shown here is derived from an EMBL/GenBank/DDBJ whole genome shotgun (WGS) entry which is preliminary data.</text>
</comment>
<dbReference type="GO" id="GO:0046654">
    <property type="term" value="P:tetrahydrofolate biosynthetic process"/>
    <property type="evidence" value="ECO:0007669"/>
    <property type="project" value="TreeGrafter"/>
</dbReference>
<dbReference type="PANTHER" id="PTHR43418">
    <property type="entry name" value="MULTIFUNCTIONAL TRYPTOPHAN BIOSYNTHESIS PROTEIN-RELATED"/>
    <property type="match status" value="1"/>
</dbReference>
<proteinExistence type="predicted"/>
<dbReference type="Proteomes" id="UP000227088">
    <property type="component" value="Unassembled WGS sequence"/>
</dbReference>
<gene>
    <name evidence="3" type="ORF">A9R00_12860</name>
</gene>
<dbReference type="PANTHER" id="PTHR43418:SF4">
    <property type="entry name" value="MULTIFUNCTIONAL TRYPTOPHAN BIOSYNTHESIS PROTEIN"/>
    <property type="match status" value="1"/>
</dbReference>
<dbReference type="InterPro" id="IPR017926">
    <property type="entry name" value="GATASE"/>
</dbReference>
<keyword evidence="1" id="KW-0315">Glutamine amidotransferase</keyword>
<organism evidence="3 4">
    <name type="scientific">Oleispira antarctica</name>
    <dbReference type="NCBI Taxonomy" id="188908"/>
    <lineage>
        <taxon>Bacteria</taxon>
        <taxon>Pseudomonadati</taxon>
        <taxon>Pseudomonadota</taxon>
        <taxon>Gammaproteobacteria</taxon>
        <taxon>Oceanospirillales</taxon>
        <taxon>Oceanospirillaceae</taxon>
        <taxon>Oleispira</taxon>
    </lineage>
</organism>
<dbReference type="GO" id="GO:0004049">
    <property type="term" value="F:anthranilate synthase activity"/>
    <property type="evidence" value="ECO:0007669"/>
    <property type="project" value="TreeGrafter"/>
</dbReference>
<evidence type="ECO:0000256" key="1">
    <source>
        <dbReference type="ARBA" id="ARBA00022962"/>
    </source>
</evidence>
<evidence type="ECO:0000313" key="3">
    <source>
        <dbReference type="EMBL" id="OUS33884.1"/>
    </source>
</evidence>
<accession>A0A1Y5HD85</accession>
<dbReference type="EMBL" id="MABE01000733">
    <property type="protein sequence ID" value="OUS33884.1"/>
    <property type="molecule type" value="Genomic_DNA"/>
</dbReference>
<dbReference type="PROSITE" id="PS51273">
    <property type="entry name" value="GATASE_TYPE_1"/>
    <property type="match status" value="1"/>
</dbReference>
<dbReference type="AlphaFoldDB" id="A0A1Y5HD85"/>
<dbReference type="GO" id="GO:0005829">
    <property type="term" value="C:cytosol"/>
    <property type="evidence" value="ECO:0007669"/>
    <property type="project" value="TreeGrafter"/>
</dbReference>
<feature type="non-terminal residue" evidence="3">
    <location>
        <position position="1"/>
    </location>
</feature>
<protein>
    <submittedName>
        <fullName evidence="3">Anthranilate/aminodeoxychorismate synthase component II</fullName>
    </submittedName>
</protein>
<dbReference type="GO" id="GO:0046820">
    <property type="term" value="F:4-amino-4-deoxychorismate synthase activity"/>
    <property type="evidence" value="ECO:0007669"/>
    <property type="project" value="TreeGrafter"/>
</dbReference>
<dbReference type="InterPro" id="IPR029062">
    <property type="entry name" value="Class_I_gatase-like"/>
</dbReference>
<dbReference type="GO" id="GO:0000162">
    <property type="term" value="P:L-tryptophan biosynthetic process"/>
    <property type="evidence" value="ECO:0007669"/>
    <property type="project" value="TreeGrafter"/>
</dbReference>
<evidence type="ECO:0000259" key="2">
    <source>
        <dbReference type="Pfam" id="PF00117"/>
    </source>
</evidence>
<evidence type="ECO:0000313" key="4">
    <source>
        <dbReference type="Proteomes" id="UP000227088"/>
    </source>
</evidence>
<feature type="domain" description="Glutamine amidotransferase" evidence="2">
    <location>
        <begin position="9"/>
        <end position="47"/>
    </location>
</feature>
<name>A0A1Y5HD85_OLEAN</name>
<dbReference type="Gene3D" id="3.40.50.880">
    <property type="match status" value="1"/>
</dbReference>
<dbReference type="Pfam" id="PF00117">
    <property type="entry name" value="GATase"/>
    <property type="match status" value="1"/>
</dbReference>
<sequence>SWTENQDGSMEEIMGVRHKELDIEGVQFHPESILTVQGHELLNNFLKRSK</sequence>